<proteinExistence type="predicted"/>
<organism evidence="2 3">
    <name type="scientific">Campylobacter magnus</name>
    <dbReference type="NCBI Taxonomy" id="3026462"/>
    <lineage>
        <taxon>Bacteria</taxon>
        <taxon>Pseudomonadati</taxon>
        <taxon>Campylobacterota</taxon>
        <taxon>Epsilonproteobacteria</taxon>
        <taxon>Campylobacterales</taxon>
        <taxon>Campylobacteraceae</taxon>
        <taxon>Campylobacter</taxon>
    </lineage>
</organism>
<dbReference type="Proteomes" id="UP001171111">
    <property type="component" value="Unassembled WGS sequence"/>
</dbReference>
<evidence type="ECO:0000313" key="3">
    <source>
        <dbReference type="Proteomes" id="UP001171111"/>
    </source>
</evidence>
<sequence length="171" mass="19172">MKKIFLALFLLVFCAYSQNDSDKNQSAEISGSMKAPSIKEAKKACENKEKNACITAVSMMMSEANSRADELKEAYKLIQNLWLSQDLVREKSLKTYELGEAPDGVALDIIHFLTGTQEKLICDELPLILALARKNATEPLQGRIYDISGGELMELFRTYKISPKIAEIFTK</sequence>
<feature type="signal peptide" evidence="1">
    <location>
        <begin position="1"/>
        <end position="17"/>
    </location>
</feature>
<evidence type="ECO:0000313" key="2">
    <source>
        <dbReference type="EMBL" id="MDO2409325.1"/>
    </source>
</evidence>
<gene>
    <name evidence="2" type="ORF">Q2362_04330</name>
</gene>
<reference evidence="2 3" key="1">
    <citation type="submission" date="2023-06" db="EMBL/GenBank/DDBJ databases">
        <title>Campylobacter magnum sp. nov., isolated from cecal contents of domestic pigs (Sus scrofa domesticus).</title>
        <authorList>
            <person name="Papic B."/>
            <person name="Gruntar I."/>
        </authorList>
    </citation>
    <scope>NUCLEOTIDE SEQUENCE [LARGE SCALE GENOMIC DNA]</scope>
    <source>
        <strain evidence="3">34484-21</strain>
    </source>
</reference>
<keyword evidence="1" id="KW-0732">Signal</keyword>
<feature type="chain" id="PRO_5046273082" description="Lipoprotein" evidence="1">
    <location>
        <begin position="18"/>
        <end position="171"/>
    </location>
</feature>
<evidence type="ECO:0000256" key="1">
    <source>
        <dbReference type="SAM" id="SignalP"/>
    </source>
</evidence>
<dbReference type="EMBL" id="JAULJQ010000004">
    <property type="protein sequence ID" value="MDO2409325.1"/>
    <property type="molecule type" value="Genomic_DNA"/>
</dbReference>
<protein>
    <recommendedName>
        <fullName evidence="4">Lipoprotein</fullName>
    </recommendedName>
</protein>
<dbReference type="RefSeq" id="WP_302244193.1">
    <property type="nucleotide sequence ID" value="NZ_JAULJQ010000004.1"/>
</dbReference>
<name>A0ABT8T6J1_9BACT</name>
<evidence type="ECO:0008006" key="4">
    <source>
        <dbReference type="Google" id="ProtNLM"/>
    </source>
</evidence>
<comment type="caution">
    <text evidence="2">The sequence shown here is derived from an EMBL/GenBank/DDBJ whole genome shotgun (WGS) entry which is preliminary data.</text>
</comment>
<keyword evidence="3" id="KW-1185">Reference proteome</keyword>
<accession>A0ABT8T6J1</accession>